<dbReference type="Proteomes" id="UP000663882">
    <property type="component" value="Unassembled WGS sequence"/>
</dbReference>
<feature type="domain" description="AMP-dependent synthetase/ligase" evidence="1">
    <location>
        <begin position="7"/>
        <end position="180"/>
    </location>
</feature>
<comment type="caution">
    <text evidence="2">The sequence shown here is derived from an EMBL/GenBank/DDBJ whole genome shotgun (WGS) entry which is preliminary data.</text>
</comment>
<protein>
    <recommendedName>
        <fullName evidence="1">AMP-dependent synthetase/ligase domain-containing protein</fullName>
    </recommendedName>
</protein>
<dbReference type="AlphaFoldDB" id="A0A815M8T2"/>
<organism evidence="2 3">
    <name type="scientific">Rotaria sordida</name>
    <dbReference type="NCBI Taxonomy" id="392033"/>
    <lineage>
        <taxon>Eukaryota</taxon>
        <taxon>Metazoa</taxon>
        <taxon>Spiralia</taxon>
        <taxon>Gnathifera</taxon>
        <taxon>Rotifera</taxon>
        <taxon>Eurotatoria</taxon>
        <taxon>Bdelloidea</taxon>
        <taxon>Philodinida</taxon>
        <taxon>Philodinidae</taxon>
        <taxon>Rotaria</taxon>
    </lineage>
</organism>
<name>A0A815M8T2_9BILA</name>
<evidence type="ECO:0000313" key="3">
    <source>
        <dbReference type="Proteomes" id="UP000663882"/>
    </source>
</evidence>
<dbReference type="Gene3D" id="3.40.50.12780">
    <property type="entry name" value="N-terminal domain of ligase-like"/>
    <property type="match status" value="2"/>
</dbReference>
<proteinExistence type="predicted"/>
<dbReference type="SUPFAM" id="SSF56801">
    <property type="entry name" value="Acetyl-CoA synthetase-like"/>
    <property type="match status" value="1"/>
</dbReference>
<evidence type="ECO:0000313" key="2">
    <source>
        <dbReference type="EMBL" id="CAF1414732.1"/>
    </source>
</evidence>
<dbReference type="Pfam" id="PF00501">
    <property type="entry name" value="AMP-binding"/>
    <property type="match status" value="1"/>
</dbReference>
<dbReference type="InterPro" id="IPR000873">
    <property type="entry name" value="AMP-dep_synth/lig_dom"/>
</dbReference>
<dbReference type="GO" id="GO:0031177">
    <property type="term" value="F:phosphopantetheine binding"/>
    <property type="evidence" value="ECO:0007669"/>
    <property type="project" value="TreeGrafter"/>
</dbReference>
<evidence type="ECO:0000259" key="1">
    <source>
        <dbReference type="Pfam" id="PF00501"/>
    </source>
</evidence>
<dbReference type="GO" id="GO:0005737">
    <property type="term" value="C:cytoplasm"/>
    <property type="evidence" value="ECO:0007669"/>
    <property type="project" value="TreeGrafter"/>
</dbReference>
<accession>A0A815M8T2</accession>
<dbReference type="EMBL" id="CAJNOO010005345">
    <property type="protein sequence ID" value="CAF1414732.1"/>
    <property type="molecule type" value="Genomic_DNA"/>
</dbReference>
<reference evidence="2" key="1">
    <citation type="submission" date="2021-02" db="EMBL/GenBank/DDBJ databases">
        <authorList>
            <person name="Nowell W R."/>
        </authorList>
    </citation>
    <scope>NUCLEOTIDE SEQUENCE</scope>
</reference>
<dbReference type="GO" id="GO:0043041">
    <property type="term" value="P:amino acid activation for nonribosomal peptide biosynthetic process"/>
    <property type="evidence" value="ECO:0007669"/>
    <property type="project" value="TreeGrafter"/>
</dbReference>
<dbReference type="GO" id="GO:0044550">
    <property type="term" value="P:secondary metabolite biosynthetic process"/>
    <property type="evidence" value="ECO:0007669"/>
    <property type="project" value="TreeGrafter"/>
</dbReference>
<sequence length="237" mass="26274">LITTCAVQSGQMVCQLIERSFEMVIGMIGIWMSGGVYTPLNLHDPDTQLNACIQQTDAHLILVHQPTHDQLLSQCLSINTDEVIGFAHMNEEITTCIDFVNVTSEHISHIIFTKEHSGLLKAVQLRHRNFISSIRSIHIQPTDTVLHHTSVNFDVHLLEIVGTLIMGGQVILLHPNGNLKCTGTATQYIYESNNDDAELLPIGRPLPNVHIYLLDEYFQPVIPGVQTGEIIIGGNIS</sequence>
<dbReference type="PANTHER" id="PTHR45527">
    <property type="entry name" value="NONRIBOSOMAL PEPTIDE SYNTHETASE"/>
    <property type="match status" value="1"/>
</dbReference>
<feature type="non-terminal residue" evidence="2">
    <location>
        <position position="1"/>
    </location>
</feature>
<gene>
    <name evidence="2" type="ORF">RFH988_LOCUS35372</name>
</gene>
<dbReference type="PANTHER" id="PTHR45527:SF1">
    <property type="entry name" value="FATTY ACID SYNTHASE"/>
    <property type="match status" value="1"/>
</dbReference>
<dbReference type="OrthoDB" id="10126091at2759"/>
<dbReference type="InterPro" id="IPR042099">
    <property type="entry name" value="ANL_N_sf"/>
</dbReference>